<feature type="signal peptide" evidence="1">
    <location>
        <begin position="1"/>
        <end position="28"/>
    </location>
</feature>
<name>A0A0F7FC54_PAEDU</name>
<dbReference type="InterPro" id="IPR002372">
    <property type="entry name" value="PQQ_rpt_dom"/>
</dbReference>
<dbReference type="PANTHER" id="PTHR34512">
    <property type="entry name" value="CELL SURFACE PROTEIN"/>
    <property type="match status" value="1"/>
</dbReference>
<protein>
    <recommendedName>
        <fullName evidence="2">Pyrrolo-quinoline quinone repeat domain-containing protein</fullName>
    </recommendedName>
</protein>
<dbReference type="Gene3D" id="2.130.10.10">
    <property type="entry name" value="YVTN repeat-like/Quinoprotein amine dehydrogenase"/>
    <property type="match status" value="1"/>
</dbReference>
<dbReference type="EMBL" id="CP011114">
    <property type="protein sequence ID" value="AKG36393.1"/>
    <property type="molecule type" value="Genomic_DNA"/>
</dbReference>
<evidence type="ECO:0000256" key="1">
    <source>
        <dbReference type="SAM" id="SignalP"/>
    </source>
</evidence>
<feature type="chain" id="PRO_5039362515" description="Pyrrolo-quinoline quinone repeat domain-containing protein" evidence="1">
    <location>
        <begin position="29"/>
        <end position="444"/>
    </location>
</feature>
<dbReference type="SUPFAM" id="SSF50998">
    <property type="entry name" value="Quinoprotein alcohol dehydrogenase-like"/>
    <property type="match status" value="1"/>
</dbReference>
<dbReference type="OrthoDB" id="2664209at2"/>
<dbReference type="InterPro" id="IPR011047">
    <property type="entry name" value="Quinoprotein_ADH-like_sf"/>
</dbReference>
<evidence type="ECO:0000259" key="2">
    <source>
        <dbReference type="Pfam" id="PF13360"/>
    </source>
</evidence>
<dbReference type="HOGENOM" id="CLU_608128_0_0_9"/>
<dbReference type="AlphaFoldDB" id="A0A0F7FC54"/>
<dbReference type="InterPro" id="IPR015943">
    <property type="entry name" value="WD40/YVTN_repeat-like_dom_sf"/>
</dbReference>
<feature type="domain" description="Pyrrolo-quinoline quinone repeat" evidence="2">
    <location>
        <begin position="98"/>
        <end position="227"/>
    </location>
</feature>
<evidence type="ECO:0000313" key="4">
    <source>
        <dbReference type="Proteomes" id="UP000034189"/>
    </source>
</evidence>
<dbReference type="Proteomes" id="UP000034189">
    <property type="component" value="Chromosome"/>
</dbReference>
<reference evidence="3 4" key="2">
    <citation type="journal article" date="2016" name="Genome Announc.">
        <title>Genome Sequence of a Gram-Positive Diazotroph, Paenibacillus durus Type Strain ATCC 35681.</title>
        <authorList>
            <person name="Halim M.A."/>
            <person name="Rahman A.Y."/>
            <person name="Sim K.S."/>
            <person name="Yam H.C."/>
            <person name="Rahim A.A."/>
            <person name="Ghazali A.H."/>
            <person name="Najimudin N."/>
        </authorList>
    </citation>
    <scope>NUCLEOTIDE SEQUENCE [LARGE SCALE GENOMIC DNA]</scope>
    <source>
        <strain evidence="3 4">ATCC 35681</strain>
    </source>
</reference>
<gene>
    <name evidence="3" type="ORF">VK70_19105</name>
</gene>
<reference evidence="3 4" key="1">
    <citation type="submission" date="2015-03" db="EMBL/GenBank/DDBJ databases">
        <authorList>
            <person name="Abdul Halim M."/>
        </authorList>
    </citation>
    <scope>NUCLEOTIDE SEQUENCE [LARGE SCALE GENOMIC DNA]</scope>
    <source>
        <strain evidence="3 4">ATCC 35681</strain>
    </source>
</reference>
<evidence type="ECO:0000313" key="3">
    <source>
        <dbReference type="EMBL" id="AKG36393.1"/>
    </source>
</evidence>
<accession>A0A0F7FC54</accession>
<organism evidence="3 4">
    <name type="scientific">Paenibacillus durus ATCC 35681</name>
    <dbReference type="NCBI Taxonomy" id="1333534"/>
    <lineage>
        <taxon>Bacteria</taxon>
        <taxon>Bacillati</taxon>
        <taxon>Bacillota</taxon>
        <taxon>Bacilli</taxon>
        <taxon>Bacillales</taxon>
        <taxon>Paenibacillaceae</taxon>
        <taxon>Paenibacillus</taxon>
    </lineage>
</organism>
<dbReference type="RefSeq" id="WP_025700023.1">
    <property type="nucleotide sequence ID" value="NZ_ASQQ01000740.1"/>
</dbReference>
<dbReference type="Pfam" id="PF13360">
    <property type="entry name" value="PQQ_2"/>
    <property type="match status" value="1"/>
</dbReference>
<dbReference type="PANTHER" id="PTHR34512:SF30">
    <property type="entry name" value="OUTER MEMBRANE PROTEIN ASSEMBLY FACTOR BAMB"/>
    <property type="match status" value="1"/>
</dbReference>
<keyword evidence="1" id="KW-0732">Signal</keyword>
<dbReference type="SMART" id="SM00564">
    <property type="entry name" value="PQQ"/>
    <property type="match status" value="5"/>
</dbReference>
<dbReference type="PATRIC" id="fig|1333534.5.peg.4199"/>
<dbReference type="InterPro" id="IPR018391">
    <property type="entry name" value="PQQ_b-propeller_rpt"/>
</dbReference>
<sequence length="444" mass="47477">METFTWKIRLSAAVVSLCLLAAAGTAVSAQSDPRTSYVGNNYDTSSASIPAKEIKAQWTTAMDTVSDDYAMGKGVVAAGGGKVFIIQSGQLAALNVQTGARAWKFGSGLQAPLLYRSGVLYAASKTGAVYAVNASNGKKVWGSQAASQGAVQLVADGERLLVNNGDIQAYDLKDGKLLWRVHEENGFIQPIVADGGLVLGQNSVSGAYTYDILHAYDAVTGKQLWKEGNHDLPAVVKDGTVISQREGTLVEAVDLTTLDILDGKTGKVLKTVIYNPQNMNLKDQGPGAGDFPAWYSGNRVYLNAGNKLYSYPADADPAKATRDTYSVESVGFKDLRYAAGPYDERILFTNNSGLYGVKTTDKSTVYYGGLRNDIARFDLIGHGIYIIQTDGRLIAMHLRTAMPVVQLKTGGNVFGPSLSVDGMIIVQSKGKVQAFKEPDSLKMK</sequence>
<proteinExistence type="predicted"/>